<protein>
    <recommendedName>
        <fullName evidence="1">MADF domain-containing protein</fullName>
    </recommendedName>
</protein>
<name>W8AVV7_CERCA</name>
<dbReference type="AlphaFoldDB" id="W8AVV7"/>
<dbReference type="OrthoDB" id="6617753at2759"/>
<dbReference type="SMART" id="SM00595">
    <property type="entry name" value="MADF"/>
    <property type="match status" value="3"/>
</dbReference>
<dbReference type="PROSITE" id="PS51029">
    <property type="entry name" value="MADF"/>
    <property type="match status" value="3"/>
</dbReference>
<feature type="domain" description="MADF" evidence="1">
    <location>
        <begin position="197"/>
        <end position="291"/>
    </location>
</feature>
<dbReference type="EMBL" id="GAMC01013560">
    <property type="protein sequence ID" value="JAB92995.1"/>
    <property type="molecule type" value="mRNA"/>
</dbReference>
<dbReference type="InterPro" id="IPR006578">
    <property type="entry name" value="MADF-dom"/>
</dbReference>
<organism evidence="2">
    <name type="scientific">Ceratitis capitata</name>
    <name type="common">Mediterranean fruit fly</name>
    <name type="synonym">Tephritis capitata</name>
    <dbReference type="NCBI Taxonomy" id="7213"/>
    <lineage>
        <taxon>Eukaryota</taxon>
        <taxon>Metazoa</taxon>
        <taxon>Ecdysozoa</taxon>
        <taxon>Arthropoda</taxon>
        <taxon>Hexapoda</taxon>
        <taxon>Insecta</taxon>
        <taxon>Pterygota</taxon>
        <taxon>Neoptera</taxon>
        <taxon>Endopterygota</taxon>
        <taxon>Diptera</taxon>
        <taxon>Brachycera</taxon>
        <taxon>Muscomorpha</taxon>
        <taxon>Tephritoidea</taxon>
        <taxon>Tephritidae</taxon>
        <taxon>Ceratitis</taxon>
        <taxon>Ceratitis</taxon>
    </lineage>
</organism>
<evidence type="ECO:0000313" key="2">
    <source>
        <dbReference type="EMBL" id="JAB92995.1"/>
    </source>
</evidence>
<sequence length="592" mass="70186">MDSKSDLSLRQIFWVEFIELYKSKPVLWKYGSEVYKDRRGKKRAYMELVEKMREVDPNADIDRVKKKINSFRSCYRRKLSIAQEQINLGLEPEIKWVYFRYFNFLSEIKCTVDSENDWSCGDDSRFDQDHLQNIDTDEENAAMEHDSYEREATRSFNSISSDHDESLNETYKTKNEKNDFDERVALNSEEEQTFWIEFIQLYESKPELWKRNSDVYKDRDAKKFAYVELVEKMQEVYPNADAELVKRKINILRSSYRKMLNKIKRDISFGRKPVNNWVYFKYFSFLSECKDPLEDYNIGDDYDNSYGALENVSDTKSQVDSDVEELDTFLEFPTKRYQENTSPAPTISYNDLNHSGHEATMEFSVNPTANHKFWIEFIKLYQSKPELWKCDSEIYKNRKAKKSAYEVLAQKMREVYPNADADMVRKKINSLRSTYRKTLRKSKRGIRLGKKPIYKWVYLDHFAFLKNSNNSQENEDEDNEYDQLSDISDSSEHNFVVDDMGDMEVEYLPKNEVESSELSPVSTQEEIHDVQANVAYRKLKETNDEADILGISWAYQYRSLSETQKIFAKKAIDDILFEARLGTLKRNSIKIN</sequence>
<accession>W8AVV7</accession>
<dbReference type="PANTHER" id="PTHR21505">
    <property type="entry name" value="MADF DOMAIN-CONTAINING PROTEIN-RELATED"/>
    <property type="match status" value="1"/>
</dbReference>
<dbReference type="Pfam" id="PF10545">
    <property type="entry name" value="MADF_DNA_bdg"/>
    <property type="match status" value="3"/>
</dbReference>
<proteinExistence type="evidence at transcript level"/>
<feature type="domain" description="MADF" evidence="1">
    <location>
        <begin position="16"/>
        <end position="110"/>
    </location>
</feature>
<reference evidence="2" key="2">
    <citation type="journal article" date="2014" name="BMC Genomics">
        <title>A genomic perspective to assessing quality of mass-reared SIT flies used in Mediterranean fruit fly (Ceratitis capitata) eradication in California.</title>
        <authorList>
            <person name="Calla B."/>
            <person name="Hall B."/>
            <person name="Hou S."/>
            <person name="Geib S.M."/>
        </authorList>
    </citation>
    <scope>NUCLEOTIDE SEQUENCE</scope>
</reference>
<dbReference type="PANTHER" id="PTHR21505:SF8">
    <property type="entry name" value="DPT-YFP REPRESSOR BY OVEREXPRESSION, ISOFORM D-RELATED"/>
    <property type="match status" value="1"/>
</dbReference>
<reference evidence="2" key="1">
    <citation type="submission" date="2013-07" db="EMBL/GenBank/DDBJ databases">
        <authorList>
            <person name="Geib S."/>
        </authorList>
    </citation>
    <scope>NUCLEOTIDE SEQUENCE</scope>
</reference>
<feature type="domain" description="MADF" evidence="1">
    <location>
        <begin position="376"/>
        <end position="470"/>
    </location>
</feature>
<evidence type="ECO:0000259" key="1">
    <source>
        <dbReference type="PROSITE" id="PS51029"/>
    </source>
</evidence>